<comment type="caution">
    <text evidence="2">The sequence shown here is derived from an EMBL/GenBank/DDBJ whole genome shotgun (WGS) entry which is preliminary data.</text>
</comment>
<reference evidence="2" key="2">
    <citation type="submission" date="2020-12" db="EMBL/GenBank/DDBJ databases">
        <authorList>
            <person name="Kanost M."/>
        </authorList>
    </citation>
    <scope>NUCLEOTIDE SEQUENCE</scope>
</reference>
<feature type="chain" id="PRO_5037710008" evidence="1">
    <location>
        <begin position="18"/>
        <end position="130"/>
    </location>
</feature>
<evidence type="ECO:0000256" key="1">
    <source>
        <dbReference type="SAM" id="SignalP"/>
    </source>
</evidence>
<dbReference type="Proteomes" id="UP000791440">
    <property type="component" value="Unassembled WGS sequence"/>
</dbReference>
<dbReference type="EMBL" id="JH668295">
    <property type="protein sequence ID" value="KAG6442615.1"/>
    <property type="molecule type" value="Genomic_DNA"/>
</dbReference>
<organism evidence="2 3">
    <name type="scientific">Manduca sexta</name>
    <name type="common">Tobacco hawkmoth</name>
    <name type="synonym">Tobacco hornworm</name>
    <dbReference type="NCBI Taxonomy" id="7130"/>
    <lineage>
        <taxon>Eukaryota</taxon>
        <taxon>Metazoa</taxon>
        <taxon>Ecdysozoa</taxon>
        <taxon>Arthropoda</taxon>
        <taxon>Hexapoda</taxon>
        <taxon>Insecta</taxon>
        <taxon>Pterygota</taxon>
        <taxon>Neoptera</taxon>
        <taxon>Endopterygota</taxon>
        <taxon>Lepidoptera</taxon>
        <taxon>Glossata</taxon>
        <taxon>Ditrysia</taxon>
        <taxon>Bombycoidea</taxon>
        <taxon>Sphingidae</taxon>
        <taxon>Sphinginae</taxon>
        <taxon>Sphingini</taxon>
        <taxon>Manduca</taxon>
    </lineage>
</organism>
<reference evidence="2" key="1">
    <citation type="journal article" date="2016" name="Insect Biochem. Mol. Biol.">
        <title>Multifaceted biological insights from a draft genome sequence of the tobacco hornworm moth, Manduca sexta.</title>
        <authorList>
            <person name="Kanost M.R."/>
            <person name="Arrese E.L."/>
            <person name="Cao X."/>
            <person name="Chen Y.R."/>
            <person name="Chellapilla S."/>
            <person name="Goldsmith M.R."/>
            <person name="Grosse-Wilde E."/>
            <person name="Heckel D.G."/>
            <person name="Herndon N."/>
            <person name="Jiang H."/>
            <person name="Papanicolaou A."/>
            <person name="Qu J."/>
            <person name="Soulages J.L."/>
            <person name="Vogel H."/>
            <person name="Walters J."/>
            <person name="Waterhouse R.M."/>
            <person name="Ahn S.J."/>
            <person name="Almeida F.C."/>
            <person name="An C."/>
            <person name="Aqrawi P."/>
            <person name="Bretschneider A."/>
            <person name="Bryant W.B."/>
            <person name="Bucks S."/>
            <person name="Chao H."/>
            <person name="Chevignon G."/>
            <person name="Christen J.M."/>
            <person name="Clarke D.F."/>
            <person name="Dittmer N.T."/>
            <person name="Ferguson L.C.F."/>
            <person name="Garavelou S."/>
            <person name="Gordon K.H.J."/>
            <person name="Gunaratna R.T."/>
            <person name="Han Y."/>
            <person name="Hauser F."/>
            <person name="He Y."/>
            <person name="Heidel-Fischer H."/>
            <person name="Hirsh A."/>
            <person name="Hu Y."/>
            <person name="Jiang H."/>
            <person name="Kalra D."/>
            <person name="Klinner C."/>
            <person name="Konig C."/>
            <person name="Kovar C."/>
            <person name="Kroll A.R."/>
            <person name="Kuwar S.S."/>
            <person name="Lee S.L."/>
            <person name="Lehman R."/>
            <person name="Li K."/>
            <person name="Li Z."/>
            <person name="Liang H."/>
            <person name="Lovelace S."/>
            <person name="Lu Z."/>
            <person name="Mansfield J.H."/>
            <person name="McCulloch K.J."/>
            <person name="Mathew T."/>
            <person name="Morton B."/>
            <person name="Muzny D.M."/>
            <person name="Neunemann D."/>
            <person name="Ongeri F."/>
            <person name="Pauchet Y."/>
            <person name="Pu L.L."/>
            <person name="Pyrousis I."/>
            <person name="Rao X.J."/>
            <person name="Redding A."/>
            <person name="Roesel C."/>
            <person name="Sanchez-Gracia A."/>
            <person name="Schaack S."/>
            <person name="Shukla A."/>
            <person name="Tetreau G."/>
            <person name="Wang Y."/>
            <person name="Xiong G.H."/>
            <person name="Traut W."/>
            <person name="Walsh T.K."/>
            <person name="Worley K.C."/>
            <person name="Wu D."/>
            <person name="Wu W."/>
            <person name="Wu Y.Q."/>
            <person name="Zhang X."/>
            <person name="Zou Z."/>
            <person name="Zucker H."/>
            <person name="Briscoe A.D."/>
            <person name="Burmester T."/>
            <person name="Clem R.J."/>
            <person name="Feyereisen R."/>
            <person name="Grimmelikhuijzen C.J.P."/>
            <person name="Hamodrakas S.J."/>
            <person name="Hansson B.S."/>
            <person name="Huguet E."/>
            <person name="Jermiin L.S."/>
            <person name="Lan Q."/>
            <person name="Lehman H.K."/>
            <person name="Lorenzen M."/>
            <person name="Merzendorfer H."/>
            <person name="Michalopoulos I."/>
            <person name="Morton D.B."/>
            <person name="Muthukrishnan S."/>
            <person name="Oakeshott J.G."/>
            <person name="Palmer W."/>
            <person name="Park Y."/>
            <person name="Passarelli A.L."/>
            <person name="Rozas J."/>
            <person name="Schwartz L.M."/>
            <person name="Smith W."/>
            <person name="Southgate A."/>
            <person name="Vilcinskas A."/>
            <person name="Vogt R."/>
            <person name="Wang P."/>
            <person name="Werren J."/>
            <person name="Yu X.Q."/>
            <person name="Zhou J.J."/>
            <person name="Brown S.J."/>
            <person name="Scherer S.E."/>
            <person name="Richards S."/>
            <person name="Blissard G.W."/>
        </authorList>
    </citation>
    <scope>NUCLEOTIDE SEQUENCE</scope>
</reference>
<name>A0A921YP13_MANSE</name>
<dbReference type="AlphaFoldDB" id="A0A921YP13"/>
<feature type="signal peptide" evidence="1">
    <location>
        <begin position="1"/>
        <end position="17"/>
    </location>
</feature>
<proteinExistence type="predicted"/>
<evidence type="ECO:0000313" key="3">
    <source>
        <dbReference type="Proteomes" id="UP000791440"/>
    </source>
</evidence>
<protein>
    <submittedName>
        <fullName evidence="2">Uncharacterized protein</fullName>
    </submittedName>
</protein>
<accession>A0A921YP13</accession>
<keyword evidence="3" id="KW-1185">Reference proteome</keyword>
<sequence length="130" mass="14758">MIQFILLLPIFIACGIAQPVEDYYWPKNVITVPPNCPPGQQWVNGECRDIWRFFEVMEHVPPSVLLEKLMVSDLDVPKEQKQIDEEMSVDAVDLLGEPLNKNIINIPNHCPVGFKPDALGFCRPIFGEVV</sequence>
<gene>
    <name evidence="2" type="ORF">O3G_MSEX002480</name>
</gene>
<evidence type="ECO:0000313" key="2">
    <source>
        <dbReference type="EMBL" id="KAG6442615.1"/>
    </source>
</evidence>
<keyword evidence="1" id="KW-0732">Signal</keyword>